<feature type="domain" description="Myb/SANT-like" evidence="2">
    <location>
        <begin position="15"/>
        <end position="104"/>
    </location>
</feature>
<dbReference type="Gramene" id="PAN23515">
    <property type="protein sequence ID" value="PAN23515"/>
    <property type="gene ID" value="PAHAL_4G098000"/>
</dbReference>
<feature type="region of interest" description="Disordered" evidence="1">
    <location>
        <begin position="154"/>
        <end position="203"/>
    </location>
</feature>
<accession>A0A2S3HIT4</accession>
<dbReference type="PANTHER" id="PTHR47127">
    <property type="entry name" value="10A19I.15"/>
    <property type="match status" value="1"/>
</dbReference>
<sequence>MEGEVKGGTVWIASQSTFVQIFLANLVADGSKTSSGFKRVHLNACAKALNEHFKINRTHEQISNHLKILKKKYIRINQLRSKSGAVWDEENFIIRYDHEMYTSYFKDESGKERNKGDDEYINKPLPYYGNLATIFGDSVPTGQFMKTSSEPLVVDVEDDTQKNEMNVGTPSSSTIDKDDTAASGNRPSKRAKKDDNGADPLVQTFDHGTQTLASAIRDAASKKALPPSLFEAVDSLPGFELEQKAKYYSYLLNHPNVTHGFVDAPLLYKLSMVTEFINANM</sequence>
<organism evidence="3">
    <name type="scientific">Panicum hallii</name>
    <dbReference type="NCBI Taxonomy" id="206008"/>
    <lineage>
        <taxon>Eukaryota</taxon>
        <taxon>Viridiplantae</taxon>
        <taxon>Streptophyta</taxon>
        <taxon>Embryophyta</taxon>
        <taxon>Tracheophyta</taxon>
        <taxon>Spermatophyta</taxon>
        <taxon>Magnoliopsida</taxon>
        <taxon>Liliopsida</taxon>
        <taxon>Poales</taxon>
        <taxon>Poaceae</taxon>
        <taxon>PACMAD clade</taxon>
        <taxon>Panicoideae</taxon>
        <taxon>Panicodae</taxon>
        <taxon>Paniceae</taxon>
        <taxon>Panicinae</taxon>
        <taxon>Panicum</taxon>
        <taxon>Panicum sect. Panicum</taxon>
    </lineage>
</organism>
<reference evidence="3" key="1">
    <citation type="submission" date="2018-04" db="EMBL/GenBank/DDBJ databases">
        <title>WGS assembly of Panicum hallii.</title>
        <authorList>
            <person name="Lovell J."/>
            <person name="Jenkins J."/>
            <person name="Lowry D."/>
            <person name="Mamidi S."/>
            <person name="Sreedasyam A."/>
            <person name="Weng X."/>
            <person name="Barry K."/>
            <person name="Bonette J."/>
            <person name="Campitelli B."/>
            <person name="Daum C."/>
            <person name="Gordon S."/>
            <person name="Gould B."/>
            <person name="Lipzen A."/>
            <person name="Macqueen A."/>
            <person name="Palacio-Mejia J."/>
            <person name="Plott C."/>
            <person name="Shakirov E."/>
            <person name="Shu S."/>
            <person name="Yoshinaga Y."/>
            <person name="Zane M."/>
            <person name="Rokhsar D."/>
            <person name="Grimwood J."/>
            <person name="Schmutz J."/>
            <person name="Juenger T."/>
        </authorList>
    </citation>
    <scope>NUCLEOTIDE SEQUENCE [LARGE SCALE GENOMIC DNA]</scope>
    <source>
        <strain evidence="3">FIL2</strain>
    </source>
</reference>
<dbReference type="Pfam" id="PF12776">
    <property type="entry name" value="Myb_DNA-bind_3"/>
    <property type="match status" value="1"/>
</dbReference>
<dbReference type="Proteomes" id="UP000243499">
    <property type="component" value="Chromosome 4"/>
</dbReference>
<dbReference type="EMBL" id="CM008049">
    <property type="protein sequence ID" value="PAN23515.1"/>
    <property type="molecule type" value="Genomic_DNA"/>
</dbReference>
<gene>
    <name evidence="3" type="ORF">PAHAL_4G098000</name>
</gene>
<proteinExistence type="predicted"/>
<dbReference type="AlphaFoldDB" id="A0A2S3HIT4"/>
<evidence type="ECO:0000256" key="1">
    <source>
        <dbReference type="SAM" id="MobiDB-lite"/>
    </source>
</evidence>
<dbReference type="InterPro" id="IPR024752">
    <property type="entry name" value="Myb/SANT-like_dom"/>
</dbReference>
<protein>
    <recommendedName>
        <fullName evidence="2">Myb/SANT-like domain-containing protein</fullName>
    </recommendedName>
</protein>
<name>A0A2S3HIT4_9POAL</name>
<evidence type="ECO:0000313" key="3">
    <source>
        <dbReference type="EMBL" id="PAN23515.1"/>
    </source>
</evidence>
<evidence type="ECO:0000259" key="2">
    <source>
        <dbReference type="Pfam" id="PF12776"/>
    </source>
</evidence>
<feature type="compositionally biased region" description="Polar residues" evidence="1">
    <location>
        <begin position="163"/>
        <end position="174"/>
    </location>
</feature>